<evidence type="ECO:0000259" key="1">
    <source>
        <dbReference type="PROSITE" id="PS50097"/>
    </source>
</evidence>
<dbReference type="Gene3D" id="3.30.710.10">
    <property type="entry name" value="Potassium Channel Kv1.1, Chain A"/>
    <property type="match status" value="1"/>
</dbReference>
<dbReference type="SMART" id="SM00225">
    <property type="entry name" value="BTB"/>
    <property type="match status" value="1"/>
</dbReference>
<dbReference type="PROSITE" id="PS50097">
    <property type="entry name" value="BTB"/>
    <property type="match status" value="1"/>
</dbReference>
<dbReference type="InterPro" id="IPR000210">
    <property type="entry name" value="BTB/POZ_dom"/>
</dbReference>
<evidence type="ECO:0000313" key="2">
    <source>
        <dbReference type="EMBL" id="CAG8566060.1"/>
    </source>
</evidence>
<reference evidence="2" key="1">
    <citation type="submission" date="2021-06" db="EMBL/GenBank/DDBJ databases">
        <authorList>
            <person name="Kallberg Y."/>
            <person name="Tangrot J."/>
            <person name="Rosling A."/>
        </authorList>
    </citation>
    <scope>NUCLEOTIDE SEQUENCE</scope>
    <source>
        <strain evidence="2">BR232B</strain>
    </source>
</reference>
<dbReference type="PANTHER" id="PTHR45774">
    <property type="entry name" value="BTB/POZ DOMAIN-CONTAINING"/>
    <property type="match status" value="1"/>
</dbReference>
<keyword evidence="3" id="KW-1185">Reference proteome</keyword>
<dbReference type="PANTHER" id="PTHR45774:SF3">
    <property type="entry name" value="BTB (POZ) DOMAIN-CONTAINING 2B-RELATED"/>
    <property type="match status" value="1"/>
</dbReference>
<name>A0A9N9BFF2_9GLOM</name>
<sequence>MSHEYPNDRPDAGSIQQLPTCEVSASNKFSENYNLLIVAGEGQNKTTFKTHISVLSKASRYFGAALSKTWLRKMGKYYHFKKPNVEPELFKIILNYLYTRSIDIGGCEEIAILKLLIAADELLLEGFIEQIQDNFIKSKKPFIGMQPVLVLNFVFRLASCKKLTQLCLKVCAADAMNVFPENPQPIEEDVLLCLLQRDDLQIREVELWKYILRRALDKHPQIDRDPTEWSAADIFQIKPSIKATINLIRFFNISPDEYSEQVGQYEKLLPRRLIDQLQIRTALRSGQQWQIDQVLKRSNTVFVSWRGNPATIEELRQLFRGLDIKCIRPCPTQPFAYIDLNTTDSMIEALEKNGKATPNCAYALPVITPRWLLGDYK</sequence>
<dbReference type="EMBL" id="CAJVPI010000720">
    <property type="protein sequence ID" value="CAG8566060.1"/>
    <property type="molecule type" value="Genomic_DNA"/>
</dbReference>
<gene>
    <name evidence="2" type="ORF">PBRASI_LOCUS5848</name>
</gene>
<dbReference type="OrthoDB" id="408604at2759"/>
<feature type="domain" description="BTB" evidence="1">
    <location>
        <begin position="33"/>
        <end position="106"/>
    </location>
</feature>
<evidence type="ECO:0000313" key="3">
    <source>
        <dbReference type="Proteomes" id="UP000789739"/>
    </source>
</evidence>
<dbReference type="SUPFAM" id="SSF54695">
    <property type="entry name" value="POZ domain"/>
    <property type="match status" value="1"/>
</dbReference>
<accession>A0A9N9BFF2</accession>
<dbReference type="AlphaFoldDB" id="A0A9N9BFF2"/>
<dbReference type="CDD" id="cd18186">
    <property type="entry name" value="BTB_POZ_ZBTB_KLHL-like"/>
    <property type="match status" value="1"/>
</dbReference>
<comment type="caution">
    <text evidence="2">The sequence shown here is derived from an EMBL/GenBank/DDBJ whole genome shotgun (WGS) entry which is preliminary data.</text>
</comment>
<proteinExistence type="predicted"/>
<dbReference type="Pfam" id="PF00651">
    <property type="entry name" value="BTB"/>
    <property type="match status" value="1"/>
</dbReference>
<dbReference type="InterPro" id="IPR011333">
    <property type="entry name" value="SKP1/BTB/POZ_sf"/>
</dbReference>
<dbReference type="Proteomes" id="UP000789739">
    <property type="component" value="Unassembled WGS sequence"/>
</dbReference>
<organism evidence="2 3">
    <name type="scientific">Paraglomus brasilianum</name>
    <dbReference type="NCBI Taxonomy" id="144538"/>
    <lineage>
        <taxon>Eukaryota</taxon>
        <taxon>Fungi</taxon>
        <taxon>Fungi incertae sedis</taxon>
        <taxon>Mucoromycota</taxon>
        <taxon>Glomeromycotina</taxon>
        <taxon>Glomeromycetes</taxon>
        <taxon>Paraglomerales</taxon>
        <taxon>Paraglomeraceae</taxon>
        <taxon>Paraglomus</taxon>
    </lineage>
</organism>
<protein>
    <submittedName>
        <fullName evidence="2">976_t:CDS:1</fullName>
    </submittedName>
</protein>